<comment type="caution">
    <text evidence="3">The sequence shown here is derived from an EMBL/GenBank/DDBJ whole genome shotgun (WGS) entry which is preliminary data.</text>
</comment>
<evidence type="ECO:0000313" key="4">
    <source>
        <dbReference type="Proteomes" id="UP000437736"/>
    </source>
</evidence>
<dbReference type="InterPro" id="IPR025508">
    <property type="entry name" value="DUF4395"/>
</dbReference>
<dbReference type="Proteomes" id="UP000437736">
    <property type="component" value="Unassembled WGS sequence"/>
</dbReference>
<keyword evidence="1" id="KW-0472">Membrane</keyword>
<feature type="transmembrane region" description="Helical" evidence="1">
    <location>
        <begin position="52"/>
        <end position="72"/>
    </location>
</feature>
<evidence type="ECO:0000256" key="1">
    <source>
        <dbReference type="SAM" id="Phobius"/>
    </source>
</evidence>
<dbReference type="Pfam" id="PF14340">
    <property type="entry name" value="DUF4395"/>
    <property type="match status" value="1"/>
</dbReference>
<name>A0ABW9QSF4_9ACTN</name>
<feature type="transmembrane region" description="Helical" evidence="1">
    <location>
        <begin position="79"/>
        <end position="104"/>
    </location>
</feature>
<keyword evidence="1" id="KW-0812">Transmembrane</keyword>
<reference evidence="3 4" key="1">
    <citation type="submission" date="2019-11" db="EMBL/GenBank/DDBJ databases">
        <title>Acidiferrimicrobium australis gen. nov., sp. nov., an acidophilic and obligately heterotrophic, member of the Actinobacteria that catalyses dissimilatory oxido- reduction of iron isolated from metal-rich acidic water in Chile.</title>
        <authorList>
            <person name="Gonzalez D."/>
            <person name="Huber K."/>
            <person name="Hedrich S."/>
            <person name="Rojas-Villalobos C."/>
            <person name="Quatrini R."/>
            <person name="Dinamarca M.A."/>
            <person name="Schwarz A."/>
            <person name="Canales C."/>
            <person name="Nancucheo I."/>
        </authorList>
    </citation>
    <scope>NUCLEOTIDE SEQUENCE [LARGE SCALE GENOMIC DNA]</scope>
    <source>
        <strain evidence="3 4">USS-CCA1</strain>
    </source>
</reference>
<evidence type="ECO:0000259" key="2">
    <source>
        <dbReference type="Pfam" id="PF14340"/>
    </source>
</evidence>
<organism evidence="3 4">
    <name type="scientific">Acidiferrimicrobium australe</name>
    <dbReference type="NCBI Taxonomy" id="2664430"/>
    <lineage>
        <taxon>Bacteria</taxon>
        <taxon>Bacillati</taxon>
        <taxon>Actinomycetota</taxon>
        <taxon>Acidimicrobiia</taxon>
        <taxon>Acidimicrobiales</taxon>
        <taxon>Acidimicrobiaceae</taxon>
        <taxon>Acidiferrimicrobium</taxon>
    </lineage>
</organism>
<dbReference type="EMBL" id="WJHE01000350">
    <property type="protein sequence ID" value="MST32643.1"/>
    <property type="molecule type" value="Genomic_DNA"/>
</dbReference>
<accession>A0ABW9QSF4</accession>
<evidence type="ECO:0000313" key="3">
    <source>
        <dbReference type="EMBL" id="MST32643.1"/>
    </source>
</evidence>
<keyword evidence="1" id="KW-1133">Transmembrane helix</keyword>
<protein>
    <submittedName>
        <fullName evidence="3">DUF4395 family protein</fullName>
    </submittedName>
</protein>
<keyword evidence="4" id="KW-1185">Reference proteome</keyword>
<gene>
    <name evidence="3" type="ORF">GHK86_07905</name>
</gene>
<feature type="domain" description="DUF4395" evidence="2">
    <location>
        <begin position="3"/>
        <end position="108"/>
    </location>
</feature>
<feature type="non-terminal residue" evidence="3">
    <location>
        <position position="1"/>
    </location>
</feature>
<proteinExistence type="predicted"/>
<sequence>DRLWLTVPLAYGFAARVLTGPTLSPLGQLATRLVVPRLGGDPRPVSGAPKRLAQGMGLALSSTALVLGVVLGRRRAARLVLTVLLGAAGLEAFAGVCLACKLFPLLVRAGLVPDDACPDCANIWDRLHHAEREPRP</sequence>